<organism evidence="2 3">
    <name type="scientific">Bacteriovorax stolpii</name>
    <name type="common">Bdellovibrio stolpii</name>
    <dbReference type="NCBI Taxonomy" id="960"/>
    <lineage>
        <taxon>Bacteria</taxon>
        <taxon>Pseudomonadati</taxon>
        <taxon>Bdellovibrionota</taxon>
        <taxon>Bacteriovoracia</taxon>
        <taxon>Bacteriovoracales</taxon>
        <taxon>Bacteriovoracaceae</taxon>
        <taxon>Bacteriovorax</taxon>
    </lineage>
</organism>
<dbReference type="Pfam" id="PF00535">
    <property type="entry name" value="Glycos_transf_2"/>
    <property type="match status" value="1"/>
</dbReference>
<evidence type="ECO:0000313" key="3">
    <source>
        <dbReference type="Proteomes" id="UP000235584"/>
    </source>
</evidence>
<gene>
    <name evidence="2" type="ORF">C0V70_06580</name>
</gene>
<accession>A0A2K9NQK6</accession>
<feature type="domain" description="Glycosyltransferase 2-like" evidence="1">
    <location>
        <begin position="9"/>
        <end position="115"/>
    </location>
</feature>
<dbReference type="CDD" id="cd00761">
    <property type="entry name" value="Glyco_tranf_GTA_type"/>
    <property type="match status" value="1"/>
</dbReference>
<dbReference type="InterPro" id="IPR029044">
    <property type="entry name" value="Nucleotide-diphossugar_trans"/>
</dbReference>
<dbReference type="EMBL" id="CP025704">
    <property type="protein sequence ID" value="AUN97782.1"/>
    <property type="molecule type" value="Genomic_DNA"/>
</dbReference>
<sequence length="281" mass="32122">MMASMQIDVIIPTFNRAPVLMRAIQSVLNQTYKDFTLHIVDDGSTDETASVLVQVQSRPNVVIHRQENRGVSAARNFGVKNSTSPYISFLDSDDEWIPEKLQLQANFLKNSPDLSFLHSEEIWVRNGVRVNPKLKHQKSSENLFARSLDFCLISPSTVILSRELFLKHNGFDESFTVCEDYDLWLKILAGQEIGFIEQPLTIKYGGHDDQLSTKFVAMDYWRIKSLCRLIKEASLSLEQKEQVKNVLEKKAAILLKGYLKHQNQSAHDEISALLKDTISYF</sequence>
<reference evidence="2 3" key="1">
    <citation type="submission" date="2018-01" db="EMBL/GenBank/DDBJ databases">
        <title>Complete genome sequence of Bacteriovorax stolpii DSM12778.</title>
        <authorList>
            <person name="Tang B."/>
            <person name="Chang J."/>
        </authorList>
    </citation>
    <scope>NUCLEOTIDE SEQUENCE [LARGE SCALE GENOMIC DNA]</scope>
    <source>
        <strain evidence="2 3">DSM 12778</strain>
    </source>
</reference>
<name>A0A2K9NQK6_BACTC</name>
<dbReference type="SUPFAM" id="SSF53448">
    <property type="entry name" value="Nucleotide-diphospho-sugar transferases"/>
    <property type="match status" value="1"/>
</dbReference>
<evidence type="ECO:0000259" key="1">
    <source>
        <dbReference type="Pfam" id="PF00535"/>
    </source>
</evidence>
<keyword evidence="2" id="KW-0808">Transferase</keyword>
<dbReference type="GO" id="GO:0016758">
    <property type="term" value="F:hexosyltransferase activity"/>
    <property type="evidence" value="ECO:0007669"/>
    <property type="project" value="UniProtKB-ARBA"/>
</dbReference>
<dbReference type="Gene3D" id="3.90.550.10">
    <property type="entry name" value="Spore Coat Polysaccharide Biosynthesis Protein SpsA, Chain A"/>
    <property type="match status" value="1"/>
</dbReference>
<dbReference type="PANTHER" id="PTHR22916:SF3">
    <property type="entry name" value="UDP-GLCNAC:BETAGAL BETA-1,3-N-ACETYLGLUCOSAMINYLTRANSFERASE-LIKE PROTEIN 1"/>
    <property type="match status" value="1"/>
</dbReference>
<proteinExistence type="predicted"/>
<dbReference type="AlphaFoldDB" id="A0A2K9NQK6"/>
<dbReference type="InterPro" id="IPR001173">
    <property type="entry name" value="Glyco_trans_2-like"/>
</dbReference>
<dbReference type="KEGG" id="bsto:C0V70_06580"/>
<keyword evidence="3" id="KW-1185">Reference proteome</keyword>
<evidence type="ECO:0000313" key="2">
    <source>
        <dbReference type="EMBL" id="AUN97782.1"/>
    </source>
</evidence>
<dbReference type="Proteomes" id="UP000235584">
    <property type="component" value="Chromosome"/>
</dbReference>
<dbReference type="PANTHER" id="PTHR22916">
    <property type="entry name" value="GLYCOSYLTRANSFERASE"/>
    <property type="match status" value="1"/>
</dbReference>
<protein>
    <submittedName>
        <fullName evidence="2">Glycosyl transferase</fullName>
    </submittedName>
</protein>